<dbReference type="InterPro" id="IPR036635">
    <property type="entry name" value="MurB_C_sf"/>
</dbReference>
<protein>
    <recommendedName>
        <fullName evidence="6 19">UDP-N-acetylenolpyruvoylglucosamine reductase</fullName>
        <ecNumber evidence="5 19">1.3.1.98</ecNumber>
    </recommendedName>
    <alternativeName>
        <fullName evidence="17 19">UDP-N-acetylmuramate dehydrogenase</fullName>
    </alternativeName>
</protein>
<dbReference type="SUPFAM" id="SSF56176">
    <property type="entry name" value="FAD-binding/transporter-associated domain-like"/>
    <property type="match status" value="1"/>
</dbReference>
<evidence type="ECO:0000256" key="7">
    <source>
        <dbReference type="ARBA" id="ARBA00022490"/>
    </source>
</evidence>
<dbReference type="PANTHER" id="PTHR21071:SF4">
    <property type="entry name" value="UDP-N-ACETYLENOLPYRUVOYLGLUCOSAMINE REDUCTASE"/>
    <property type="match status" value="1"/>
</dbReference>
<dbReference type="STRING" id="1000565.METUNv1_01828"/>
<keyword evidence="15 19" id="KW-0131">Cell cycle</keyword>
<dbReference type="EMBL" id="AFHG01000044">
    <property type="protein sequence ID" value="EGK72050.1"/>
    <property type="molecule type" value="Genomic_DNA"/>
</dbReference>
<dbReference type="eggNOG" id="COG0812">
    <property type="taxonomic scope" value="Bacteria"/>
</dbReference>
<name>F5RBM8_METUF</name>
<dbReference type="InterPro" id="IPR036318">
    <property type="entry name" value="FAD-bd_PCMH-like_sf"/>
</dbReference>
<dbReference type="Gene3D" id="3.90.78.10">
    <property type="entry name" value="UDP-N-acetylenolpyruvoylglucosamine reductase, C-terminal domain"/>
    <property type="match status" value="1"/>
</dbReference>
<evidence type="ECO:0000256" key="17">
    <source>
        <dbReference type="ARBA" id="ARBA00031026"/>
    </source>
</evidence>
<evidence type="ECO:0000256" key="4">
    <source>
        <dbReference type="ARBA" id="ARBA00004752"/>
    </source>
</evidence>
<comment type="catalytic activity">
    <reaction evidence="18 19">
        <text>UDP-N-acetyl-alpha-D-muramate + NADP(+) = UDP-N-acetyl-3-O-(1-carboxyvinyl)-alpha-D-glucosamine + NADPH + H(+)</text>
        <dbReference type="Rhea" id="RHEA:12248"/>
        <dbReference type="ChEBI" id="CHEBI:15378"/>
        <dbReference type="ChEBI" id="CHEBI:57783"/>
        <dbReference type="ChEBI" id="CHEBI:58349"/>
        <dbReference type="ChEBI" id="CHEBI:68483"/>
        <dbReference type="ChEBI" id="CHEBI:70757"/>
        <dbReference type="EC" id="1.3.1.98"/>
    </reaction>
</comment>
<dbReference type="NCBIfam" id="TIGR00179">
    <property type="entry name" value="murB"/>
    <property type="match status" value="1"/>
</dbReference>
<dbReference type="EC" id="1.3.1.98" evidence="5 19"/>
<dbReference type="Gene3D" id="3.30.465.10">
    <property type="match status" value="1"/>
</dbReference>
<evidence type="ECO:0000313" key="21">
    <source>
        <dbReference type="EMBL" id="EGK72050.1"/>
    </source>
</evidence>
<proteinExistence type="inferred from homology"/>
<dbReference type="NCBIfam" id="NF010478">
    <property type="entry name" value="PRK13903.1"/>
    <property type="match status" value="1"/>
</dbReference>
<dbReference type="Pfam" id="PF01565">
    <property type="entry name" value="FAD_binding_4"/>
    <property type="match status" value="1"/>
</dbReference>
<keyword evidence="22" id="KW-1185">Reference proteome</keyword>
<comment type="function">
    <text evidence="2 19">Cell wall formation.</text>
</comment>
<evidence type="ECO:0000259" key="20">
    <source>
        <dbReference type="PROSITE" id="PS51387"/>
    </source>
</evidence>
<evidence type="ECO:0000256" key="12">
    <source>
        <dbReference type="ARBA" id="ARBA00022960"/>
    </source>
</evidence>
<feature type="active site" evidence="19">
    <location>
        <position position="167"/>
    </location>
</feature>
<dbReference type="InterPro" id="IPR011601">
    <property type="entry name" value="MurB_C"/>
</dbReference>
<dbReference type="UniPathway" id="UPA00219"/>
<dbReference type="InterPro" id="IPR016169">
    <property type="entry name" value="FAD-bd_PCMH_sub2"/>
</dbReference>
<comment type="similarity">
    <text evidence="19">Belongs to the MurB family.</text>
</comment>
<keyword evidence="16 19" id="KW-0961">Cell wall biogenesis/degradation</keyword>
<dbReference type="Proteomes" id="UP000005019">
    <property type="component" value="Unassembled WGS sequence"/>
</dbReference>
<feature type="domain" description="FAD-binding PCMH-type" evidence="20">
    <location>
        <begin position="20"/>
        <end position="191"/>
    </location>
</feature>
<evidence type="ECO:0000256" key="2">
    <source>
        <dbReference type="ARBA" id="ARBA00003921"/>
    </source>
</evidence>
<dbReference type="AlphaFoldDB" id="F5RBM8"/>
<dbReference type="GO" id="GO:0005829">
    <property type="term" value="C:cytosol"/>
    <property type="evidence" value="ECO:0007669"/>
    <property type="project" value="TreeGrafter"/>
</dbReference>
<dbReference type="GO" id="GO:0008360">
    <property type="term" value="P:regulation of cell shape"/>
    <property type="evidence" value="ECO:0007669"/>
    <property type="project" value="UniProtKB-KW"/>
</dbReference>
<keyword evidence="8 19" id="KW-0132">Cell division</keyword>
<evidence type="ECO:0000256" key="11">
    <source>
        <dbReference type="ARBA" id="ARBA00022857"/>
    </source>
</evidence>
<dbReference type="InterPro" id="IPR006094">
    <property type="entry name" value="Oxid_FAD_bind_N"/>
</dbReference>
<dbReference type="GO" id="GO:0008762">
    <property type="term" value="F:UDP-N-acetylmuramate dehydrogenase activity"/>
    <property type="evidence" value="ECO:0007669"/>
    <property type="project" value="UniProtKB-UniRule"/>
</dbReference>
<keyword evidence="12 19" id="KW-0133">Cell shape</keyword>
<dbReference type="InterPro" id="IPR003170">
    <property type="entry name" value="MurB"/>
</dbReference>
<keyword evidence="13 19" id="KW-0573">Peptidoglycan synthesis</keyword>
<comment type="pathway">
    <text evidence="4 19">Cell wall biogenesis; peptidoglycan biosynthesis.</text>
</comment>
<evidence type="ECO:0000256" key="15">
    <source>
        <dbReference type="ARBA" id="ARBA00023306"/>
    </source>
</evidence>
<keyword evidence="10 19" id="KW-0274">FAD</keyword>
<comment type="caution">
    <text evidence="21">The sequence shown here is derived from an EMBL/GenBank/DDBJ whole genome shotgun (WGS) entry which is preliminary data.</text>
</comment>
<evidence type="ECO:0000256" key="6">
    <source>
        <dbReference type="ARBA" id="ARBA00015188"/>
    </source>
</evidence>
<evidence type="ECO:0000313" key="22">
    <source>
        <dbReference type="Proteomes" id="UP000005019"/>
    </source>
</evidence>
<keyword evidence="11 19" id="KW-0521">NADP</keyword>
<evidence type="ECO:0000256" key="13">
    <source>
        <dbReference type="ARBA" id="ARBA00022984"/>
    </source>
</evidence>
<evidence type="ECO:0000256" key="10">
    <source>
        <dbReference type="ARBA" id="ARBA00022827"/>
    </source>
</evidence>
<reference evidence="21 22" key="1">
    <citation type="journal article" date="2011" name="J. Bacteriol.">
        <title>Genome sequence of Methyloversatilis universalis FAM5T, a methylotrophic representative of the order Rhodocyclales.</title>
        <authorList>
            <person name="Kittichotirat W."/>
            <person name="Good N.M."/>
            <person name="Hall R."/>
            <person name="Bringel F."/>
            <person name="Lajus A."/>
            <person name="Medigue C."/>
            <person name="Smalley N.E."/>
            <person name="Beck D."/>
            <person name="Bumgarner R."/>
            <person name="Vuilleumier S."/>
            <person name="Kalyuzhnaya M.G."/>
        </authorList>
    </citation>
    <scope>NUCLEOTIDE SEQUENCE [LARGE SCALE GENOMIC DNA]</scope>
    <source>
        <strain evidence="22">ATCC BAA-1314 / JCM 13912 / FAM5</strain>
    </source>
</reference>
<gene>
    <name evidence="19" type="primary">murB</name>
    <name evidence="21" type="ORF">METUNv1_01828</name>
</gene>
<evidence type="ECO:0000256" key="18">
    <source>
        <dbReference type="ARBA" id="ARBA00048914"/>
    </source>
</evidence>
<dbReference type="GO" id="GO:0051301">
    <property type="term" value="P:cell division"/>
    <property type="evidence" value="ECO:0007669"/>
    <property type="project" value="UniProtKB-KW"/>
</dbReference>
<dbReference type="PANTHER" id="PTHR21071">
    <property type="entry name" value="UDP-N-ACETYLENOLPYRUVOYLGLUCOSAMINE REDUCTASE"/>
    <property type="match status" value="1"/>
</dbReference>
<dbReference type="PROSITE" id="PS51387">
    <property type="entry name" value="FAD_PCMH"/>
    <property type="match status" value="1"/>
</dbReference>
<evidence type="ECO:0000256" key="14">
    <source>
        <dbReference type="ARBA" id="ARBA00023002"/>
    </source>
</evidence>
<accession>F5RBM8</accession>
<comment type="subcellular location">
    <subcellularLocation>
        <location evidence="3 19">Cytoplasm</location>
    </subcellularLocation>
</comment>
<dbReference type="SUPFAM" id="SSF56194">
    <property type="entry name" value="Uridine diphospho-N-Acetylenolpyruvylglucosamine reductase, MurB, C-terminal domain"/>
    <property type="match status" value="1"/>
</dbReference>
<organism evidence="21 22">
    <name type="scientific">Methyloversatilis universalis (strain ATCC BAA-1314 / DSM 25237 / JCM 13912 / CCUG 52030 / FAM5)</name>
    <dbReference type="NCBI Taxonomy" id="1000565"/>
    <lineage>
        <taxon>Bacteria</taxon>
        <taxon>Pseudomonadati</taxon>
        <taxon>Pseudomonadota</taxon>
        <taxon>Betaproteobacteria</taxon>
        <taxon>Nitrosomonadales</taxon>
        <taxon>Sterolibacteriaceae</taxon>
        <taxon>Methyloversatilis</taxon>
    </lineage>
</organism>
<dbReference type="Gene3D" id="3.30.43.10">
    <property type="entry name" value="Uridine Diphospho-n-acetylenolpyruvylglucosamine Reductase, domain 2"/>
    <property type="match status" value="1"/>
</dbReference>
<dbReference type="RefSeq" id="WP_008060960.1">
    <property type="nucleotide sequence ID" value="NZ_AFHG01000044.1"/>
</dbReference>
<evidence type="ECO:0000256" key="3">
    <source>
        <dbReference type="ARBA" id="ARBA00004496"/>
    </source>
</evidence>
<evidence type="ECO:0000256" key="9">
    <source>
        <dbReference type="ARBA" id="ARBA00022630"/>
    </source>
</evidence>
<dbReference type="NCBIfam" id="NF000755">
    <property type="entry name" value="PRK00046.1"/>
    <property type="match status" value="1"/>
</dbReference>
<keyword evidence="9 19" id="KW-0285">Flavoprotein</keyword>
<evidence type="ECO:0000256" key="19">
    <source>
        <dbReference type="HAMAP-Rule" id="MF_00037"/>
    </source>
</evidence>
<feature type="active site" evidence="19">
    <location>
        <position position="337"/>
    </location>
</feature>
<dbReference type="GO" id="GO:0071949">
    <property type="term" value="F:FAD binding"/>
    <property type="evidence" value="ECO:0007669"/>
    <property type="project" value="InterPro"/>
</dbReference>
<comment type="cofactor">
    <cofactor evidence="1 19">
        <name>FAD</name>
        <dbReference type="ChEBI" id="CHEBI:57692"/>
    </cofactor>
</comment>
<dbReference type="Pfam" id="PF02873">
    <property type="entry name" value="MurB_C"/>
    <property type="match status" value="1"/>
</dbReference>
<keyword evidence="7 19" id="KW-0963">Cytoplasm</keyword>
<dbReference type="GO" id="GO:0071555">
    <property type="term" value="P:cell wall organization"/>
    <property type="evidence" value="ECO:0007669"/>
    <property type="project" value="UniProtKB-KW"/>
</dbReference>
<dbReference type="GO" id="GO:0009252">
    <property type="term" value="P:peptidoglycan biosynthetic process"/>
    <property type="evidence" value="ECO:0007669"/>
    <property type="project" value="UniProtKB-UniRule"/>
</dbReference>
<keyword evidence="14 19" id="KW-0560">Oxidoreductase</keyword>
<dbReference type="InterPro" id="IPR016167">
    <property type="entry name" value="FAD-bd_PCMH_sub1"/>
</dbReference>
<feature type="active site" description="Proton donor" evidence="19">
    <location>
        <position position="241"/>
    </location>
</feature>
<dbReference type="HAMAP" id="MF_00037">
    <property type="entry name" value="MurB"/>
    <property type="match status" value="1"/>
</dbReference>
<dbReference type="OrthoDB" id="9804753at2"/>
<evidence type="ECO:0000256" key="8">
    <source>
        <dbReference type="ARBA" id="ARBA00022618"/>
    </source>
</evidence>
<evidence type="ECO:0000256" key="16">
    <source>
        <dbReference type="ARBA" id="ARBA00023316"/>
    </source>
</evidence>
<evidence type="ECO:0000256" key="5">
    <source>
        <dbReference type="ARBA" id="ARBA00012518"/>
    </source>
</evidence>
<dbReference type="InterPro" id="IPR016166">
    <property type="entry name" value="FAD-bd_PCMH"/>
</dbReference>
<sequence>MTAPAPLDHADLRALNTLHLPARAARLQPVEDAADLPALTAAVADRGEPLLVLGGGSNIVFAGDFAGTVLHMRTRGIELLAQDGDTVQVAVAAGELWHDWVASALERGWYGLENLALIPGTVGAAPVQNIGAYGIELVDRLQAVEAWDLEARQWLRLSAAECEMGYRDSVFKRRLAGRAVITRVIFRLSTVPDPRAQYADLQRELAARGITAPTPRDVFDAVCAIRRAKLPDPAQIGNAGSFFRNPVLDAADAARLLAAHPDAPHYPAAGGAVKFAAAWFIDRCGWKGVRRGDAGVHERQALVLVNHGQATAAELLALARDIQADVRARYGVAIEPEPVIVGG</sequence>
<evidence type="ECO:0000256" key="1">
    <source>
        <dbReference type="ARBA" id="ARBA00001974"/>
    </source>
</evidence>